<keyword evidence="2" id="KW-1133">Transmembrane helix</keyword>
<name>A0ABX2B225_9BACT</name>
<dbReference type="Pfam" id="PF13414">
    <property type="entry name" value="TPR_11"/>
    <property type="match status" value="1"/>
</dbReference>
<evidence type="ECO:0000256" key="3">
    <source>
        <dbReference type="SAM" id="SignalP"/>
    </source>
</evidence>
<feature type="transmembrane region" description="Helical" evidence="2">
    <location>
        <begin position="765"/>
        <end position="785"/>
    </location>
</feature>
<evidence type="ECO:0000256" key="2">
    <source>
        <dbReference type="SAM" id="Phobius"/>
    </source>
</evidence>
<dbReference type="SMART" id="SM00028">
    <property type="entry name" value="TPR"/>
    <property type="match status" value="1"/>
</dbReference>
<dbReference type="PANTHER" id="PTHR40940:SF2">
    <property type="entry name" value="BATD"/>
    <property type="match status" value="1"/>
</dbReference>
<feature type="transmembrane region" description="Helical" evidence="2">
    <location>
        <begin position="612"/>
        <end position="630"/>
    </location>
</feature>
<comment type="caution">
    <text evidence="4">The sequence shown here is derived from an EMBL/GenBank/DDBJ whole genome shotgun (WGS) entry which is preliminary data.</text>
</comment>
<keyword evidence="2" id="KW-0812">Transmembrane</keyword>
<keyword evidence="2" id="KW-0472">Membrane</keyword>
<evidence type="ECO:0000313" key="5">
    <source>
        <dbReference type="Proteomes" id="UP000820977"/>
    </source>
</evidence>
<keyword evidence="3" id="KW-0732">Signal</keyword>
<feature type="signal peptide" evidence="3">
    <location>
        <begin position="1"/>
        <end position="20"/>
    </location>
</feature>
<dbReference type="InterPro" id="IPR011990">
    <property type="entry name" value="TPR-like_helical_dom_sf"/>
</dbReference>
<organism evidence="4 5">
    <name type="scientific">Xylanibacter caecicola</name>
    <dbReference type="NCBI Taxonomy" id="2736294"/>
    <lineage>
        <taxon>Bacteria</taxon>
        <taxon>Pseudomonadati</taxon>
        <taxon>Bacteroidota</taxon>
        <taxon>Bacteroidia</taxon>
        <taxon>Bacteroidales</taxon>
        <taxon>Prevotellaceae</taxon>
        <taxon>Xylanibacter</taxon>
    </lineage>
</organism>
<feature type="transmembrane region" description="Helical" evidence="2">
    <location>
        <begin position="736"/>
        <end position="756"/>
    </location>
</feature>
<dbReference type="Gene3D" id="1.25.40.10">
    <property type="entry name" value="Tetratricopeptide repeat domain"/>
    <property type="match status" value="1"/>
</dbReference>
<feature type="transmembrane region" description="Helical" evidence="2">
    <location>
        <begin position="460"/>
        <end position="478"/>
    </location>
</feature>
<accession>A0ABX2B225</accession>
<keyword evidence="5" id="KW-1185">Reference proteome</keyword>
<dbReference type="PROSITE" id="PS50005">
    <property type="entry name" value="TPR"/>
    <property type="match status" value="1"/>
</dbReference>
<evidence type="ECO:0000256" key="1">
    <source>
        <dbReference type="PROSITE-ProRule" id="PRU00339"/>
    </source>
</evidence>
<proteinExistence type="predicted"/>
<dbReference type="InterPro" id="IPR025738">
    <property type="entry name" value="BatD"/>
</dbReference>
<sequence>MMKKNILLYLLLIISVTTGAQTLSVSVPSHVSVGENFRLSYTISSHNVKDFRVGRIPRQLELIIGPNMSSQSSIQMVNGHASSSSSVTYTYILCATKNGSFVIPPAYVNVNGKTVASNAVKINVSGTAPKTNGAPRMHDDSHGDLRVDNSGTAIKGSDLFMKVTANKRRVHEQEPVLLTYKVYTLVELTQLEGKMPDLTGFHTQEVELPRQKSYSVERVNGRPYRCVTWSQYVMYPQMTGKLEIPSIIFKGTVIQQNRNIDPYEAFFNGGSGYTEVKRAIRAPGLSVQVDPLPSRPAGFSGGVGKFNISAQINKEDVKSGETVNIRVVIGGNGNLKLIKQPEINFPKDFDTYDAKITDKTKLTGNGVEGHMIYDFMAVPRNTGEYVIPPVSFIYYDTGTNSYKTIYTQKLNLKVTKGFGAVGGSVSDYTNNLKNKDIRPIKQGYANKHANNVNFYGTSTYWTVLGCLFLGFIVLLVAFRKRALDNADVVRLRGKRANKIAMKRLRTAHRLMISGNDADFYDEVLHALWGYIGDKLNIPVEKLSRENIAEKLAEKHVDDNTTEQFIAALDECEYERYAPGDAVGNMGRTYETAKTAIVNIESVMKSSFKRPKWFAVVLLMLLFSPVAGYGVEKNNTDIEYSKGNYQRAIKDYEALLQKGPSSDIYYNLGNAYYRTDNITRAVLNYERALLFSPGDKDIAFNLQMARSKTIDKITPKSEMFFVTWYRALVNMITADSWAVVAVVSIALALLFVLLYLFSSSTLYRKIGFFSSLSCFLLFVLANVFAWQQKQLLTKRNGAIVMSQSAVIKSTPSKGGKDLFIIHEGTRVDVTDSTMKDWKNVRLADGREGWILSSQIEMI</sequence>
<dbReference type="Gene3D" id="2.30.30.40">
    <property type="entry name" value="SH3 Domains"/>
    <property type="match status" value="1"/>
</dbReference>
<dbReference type="SUPFAM" id="SSF48452">
    <property type="entry name" value="TPR-like"/>
    <property type="match status" value="1"/>
</dbReference>
<feature type="chain" id="PRO_5046168340" evidence="3">
    <location>
        <begin position="21"/>
        <end position="857"/>
    </location>
</feature>
<dbReference type="InterPro" id="IPR019734">
    <property type="entry name" value="TPR_rpt"/>
</dbReference>
<feature type="repeat" description="TPR" evidence="1">
    <location>
        <begin position="661"/>
        <end position="694"/>
    </location>
</feature>
<evidence type="ECO:0000313" key="4">
    <source>
        <dbReference type="EMBL" id="NPE24745.1"/>
    </source>
</evidence>
<dbReference type="Pfam" id="PF13584">
    <property type="entry name" value="BatD"/>
    <property type="match status" value="3"/>
</dbReference>
<keyword evidence="1" id="KW-0802">TPR repeat</keyword>
<reference evidence="4 5" key="1">
    <citation type="submission" date="2020-05" db="EMBL/GenBank/DDBJ databases">
        <title>Distinct polysaccharide utilization as determinants for interspecies competition between intestinal Prevotella spp.</title>
        <authorList>
            <person name="Galvez E.J.C."/>
            <person name="Iljazovic A."/>
            <person name="Strowig T."/>
        </authorList>
    </citation>
    <scope>NUCLEOTIDE SEQUENCE [LARGE SCALE GENOMIC DNA]</scope>
    <source>
        <strain evidence="4 5">PCHR</strain>
    </source>
</reference>
<dbReference type="PANTHER" id="PTHR40940">
    <property type="entry name" value="PROTEIN BATD-RELATED"/>
    <property type="match status" value="1"/>
</dbReference>
<gene>
    <name evidence="4" type="ORF">HPS54_04300</name>
</gene>
<dbReference type="EMBL" id="JABKKJ010000004">
    <property type="protein sequence ID" value="NPE24745.1"/>
    <property type="molecule type" value="Genomic_DNA"/>
</dbReference>
<dbReference type="PROSITE" id="PS50293">
    <property type="entry name" value="TPR_REGION"/>
    <property type="match status" value="1"/>
</dbReference>
<protein>
    <submittedName>
        <fullName evidence="4">Tetratricopeptide repeat protein</fullName>
    </submittedName>
</protein>
<dbReference type="Proteomes" id="UP000820977">
    <property type="component" value="Unassembled WGS sequence"/>
</dbReference>